<proteinExistence type="predicted"/>
<dbReference type="Proteomes" id="UP000784294">
    <property type="component" value="Unassembled WGS sequence"/>
</dbReference>
<name>A0A3S5A4Q2_9PLAT</name>
<dbReference type="SUPFAM" id="SSF52833">
    <property type="entry name" value="Thioredoxin-like"/>
    <property type="match status" value="1"/>
</dbReference>
<dbReference type="InterPro" id="IPR006993">
    <property type="entry name" value="Glut_rich_SH3-bd"/>
</dbReference>
<keyword evidence="2" id="KW-1185">Reference proteome</keyword>
<comment type="caution">
    <text evidence="1">The sequence shown here is derived from an EMBL/GenBank/DDBJ whole genome shotgun (WGS) entry which is preliminary data.</text>
</comment>
<dbReference type="EMBL" id="CAAALY010088531">
    <property type="protein sequence ID" value="VEL27621.1"/>
    <property type="molecule type" value="Genomic_DNA"/>
</dbReference>
<reference evidence="1" key="1">
    <citation type="submission" date="2018-11" db="EMBL/GenBank/DDBJ databases">
        <authorList>
            <consortium name="Pathogen Informatics"/>
        </authorList>
    </citation>
    <scope>NUCLEOTIDE SEQUENCE</scope>
</reference>
<dbReference type="AlphaFoldDB" id="A0A3S5A4Q2"/>
<protein>
    <submittedName>
        <fullName evidence="1">Uncharacterized protein</fullName>
    </submittedName>
</protein>
<gene>
    <name evidence="1" type="ORF">PXEA_LOCUS21061</name>
</gene>
<dbReference type="InterPro" id="IPR036249">
    <property type="entry name" value="Thioredoxin-like_sf"/>
</dbReference>
<organism evidence="1 2">
    <name type="scientific">Protopolystoma xenopodis</name>
    <dbReference type="NCBI Taxonomy" id="117903"/>
    <lineage>
        <taxon>Eukaryota</taxon>
        <taxon>Metazoa</taxon>
        <taxon>Spiralia</taxon>
        <taxon>Lophotrochozoa</taxon>
        <taxon>Platyhelminthes</taxon>
        <taxon>Monogenea</taxon>
        <taxon>Polyopisthocotylea</taxon>
        <taxon>Polystomatidea</taxon>
        <taxon>Polystomatidae</taxon>
        <taxon>Protopolystoma</taxon>
    </lineage>
</organism>
<evidence type="ECO:0000313" key="2">
    <source>
        <dbReference type="Proteomes" id="UP000784294"/>
    </source>
</evidence>
<evidence type="ECO:0000313" key="1">
    <source>
        <dbReference type="EMBL" id="VEL27621.1"/>
    </source>
</evidence>
<dbReference type="OrthoDB" id="9932926at2759"/>
<accession>A0A3S5A4Q2</accession>
<dbReference type="Gene3D" id="3.40.30.10">
    <property type="entry name" value="Glutaredoxin"/>
    <property type="match status" value="1"/>
</dbReference>
<sequence>MDSKRIPYTFVDISASEQDKKLFRDTMQNLNKSCILPQIFYGFEYLGGYEEFCFANENEELGTFLRIKVLNFDYL</sequence>
<dbReference type="Pfam" id="PF04908">
    <property type="entry name" value="SH3BGR"/>
    <property type="match status" value="1"/>
</dbReference>
<dbReference type="PROSITE" id="PS51354">
    <property type="entry name" value="GLUTAREDOXIN_2"/>
    <property type="match status" value="1"/>
</dbReference>